<dbReference type="RefSeq" id="WP_174192605.1">
    <property type="nucleotide sequence ID" value="NZ_CP046051.1"/>
</dbReference>
<feature type="transmembrane region" description="Helical" evidence="1">
    <location>
        <begin position="238"/>
        <end position="257"/>
    </location>
</feature>
<keyword evidence="1" id="KW-1133">Transmembrane helix</keyword>
<dbReference type="InterPro" id="IPR046062">
    <property type="entry name" value="DUF6020"/>
</dbReference>
<dbReference type="KEGG" id="clf:GJQ69_00480"/>
<feature type="transmembrane region" description="Helical" evidence="1">
    <location>
        <begin position="562"/>
        <end position="582"/>
    </location>
</feature>
<sequence>MEKSNSPVSVPCGIAAAVCSVFLAAVTLCFFRAPLFLLLPAAAGLFLLLRQISQVHNRRLFVCNAIFSLLLAISFIAGNKANLQSGQTMSSFLHNDLLPLAALGAVFFICFSCMSDFIGRHPVHLCRKRRRLSPGKMWLASTLVLFFSWIPCLFVFYPGNISGDSVACIACALGKVPLSNQQPLLYILLIRPVLQFAFAIGRDINFGAALFLTLQTAVMAVVIGYFFCWLTQKGAAPWIQILCMAYFVLNPVFSIYAVTMWKDILFSAFTLLYLLQLYNILQSGGEKLQSLGYLVGFVLLNIPLCFLRNNGYYLVFVTLVILAVLYRKYWKRVLPAFLAVLILVPVIQGPGYKAANVAASPFAESVGIPLQQIGYTVANDGAVTVEQKAFLNQILPLDTMKKSYRPYIVNPIKFNSAFNNNFLESHKGEFIKVWAQMLRPNWKKYVKAYLMETVGYWHIGTANWIALYGAVDPEMCRMVGIVQPDAGSFAWSRGAVKNSLDCLQKQIPVLSLILSIGFLFWAVLYAAFQMIIQKRRKKLLLLVPLLLLWLTLMVATPTFCEFRYMFAFSIAFPLVVLLSFPVEQREKMNSPRHLKTE</sequence>
<organism evidence="2 3">
    <name type="scientific">Caproicibacterium lactatifermentans</name>
    <dbReference type="NCBI Taxonomy" id="2666138"/>
    <lineage>
        <taxon>Bacteria</taxon>
        <taxon>Bacillati</taxon>
        <taxon>Bacillota</taxon>
        <taxon>Clostridia</taxon>
        <taxon>Eubacteriales</taxon>
        <taxon>Oscillospiraceae</taxon>
        <taxon>Caproicibacterium</taxon>
    </lineage>
</organism>
<dbReference type="Proteomes" id="UP000501316">
    <property type="component" value="Chromosome"/>
</dbReference>
<feature type="transmembrane region" description="Helical" evidence="1">
    <location>
        <begin position="97"/>
        <end position="118"/>
    </location>
</feature>
<dbReference type="Pfam" id="PF19484">
    <property type="entry name" value="DUF6020"/>
    <property type="match status" value="1"/>
</dbReference>
<accession>A0A859DQN4</accession>
<gene>
    <name evidence="2" type="ORF">GJQ69_00480</name>
</gene>
<name>A0A859DQN4_9FIRM</name>
<evidence type="ECO:0000256" key="1">
    <source>
        <dbReference type="SAM" id="Phobius"/>
    </source>
</evidence>
<evidence type="ECO:0008006" key="4">
    <source>
        <dbReference type="Google" id="ProtNLM"/>
    </source>
</evidence>
<feature type="transmembrane region" description="Helical" evidence="1">
    <location>
        <begin position="539"/>
        <end position="556"/>
    </location>
</feature>
<evidence type="ECO:0000313" key="2">
    <source>
        <dbReference type="EMBL" id="QKN23092.1"/>
    </source>
</evidence>
<feature type="transmembrane region" description="Helical" evidence="1">
    <location>
        <begin position="507"/>
        <end position="527"/>
    </location>
</feature>
<feature type="transmembrane region" description="Helical" evidence="1">
    <location>
        <begin position="208"/>
        <end position="232"/>
    </location>
</feature>
<evidence type="ECO:0000313" key="3">
    <source>
        <dbReference type="Proteomes" id="UP000501316"/>
    </source>
</evidence>
<proteinExistence type="predicted"/>
<keyword evidence="1" id="KW-0472">Membrane</keyword>
<reference evidence="2 3" key="1">
    <citation type="submission" date="2019-11" db="EMBL/GenBank/DDBJ databases">
        <authorList>
            <person name="Ren C."/>
            <person name="Wang H."/>
            <person name="Xu Y."/>
        </authorList>
    </citation>
    <scope>NUCLEOTIDE SEQUENCE [LARGE SCALE GENOMIC DNA]</scope>
    <source>
        <strain evidence="2 3">LBM 19010</strain>
    </source>
</reference>
<feature type="transmembrane region" description="Helical" evidence="1">
    <location>
        <begin position="138"/>
        <end position="157"/>
    </location>
</feature>
<feature type="transmembrane region" description="Helical" evidence="1">
    <location>
        <begin position="333"/>
        <end position="352"/>
    </location>
</feature>
<feature type="transmembrane region" description="Helical" evidence="1">
    <location>
        <begin position="183"/>
        <end position="201"/>
    </location>
</feature>
<dbReference type="AlphaFoldDB" id="A0A859DQN4"/>
<feature type="transmembrane region" description="Helical" evidence="1">
    <location>
        <begin position="15"/>
        <end position="48"/>
    </location>
</feature>
<protein>
    <recommendedName>
        <fullName evidence="4">Glycosyltransferase RgtA/B/C/D-like domain-containing protein</fullName>
    </recommendedName>
</protein>
<feature type="transmembrane region" description="Helical" evidence="1">
    <location>
        <begin position="293"/>
        <end position="326"/>
    </location>
</feature>
<keyword evidence="1" id="KW-0812">Transmembrane</keyword>
<feature type="transmembrane region" description="Helical" evidence="1">
    <location>
        <begin position="264"/>
        <end position="281"/>
    </location>
</feature>
<dbReference type="EMBL" id="CP046051">
    <property type="protein sequence ID" value="QKN23092.1"/>
    <property type="molecule type" value="Genomic_DNA"/>
</dbReference>
<feature type="transmembrane region" description="Helical" evidence="1">
    <location>
        <begin position="60"/>
        <end position="77"/>
    </location>
</feature>